<protein>
    <submittedName>
        <fullName evidence="2">Uncharacterized protein</fullName>
    </submittedName>
</protein>
<keyword evidence="3" id="KW-1185">Reference proteome</keyword>
<dbReference type="PANTHER" id="PTHR22640:SF2">
    <property type="entry name" value="STRUCTURAL MAINTENANCE OF CHROMOSOMES FLEXIBLE HINGE DOMAIN-CONTAINING PROTEIN 1"/>
    <property type="match status" value="1"/>
</dbReference>
<accession>A0A835VUX2</accession>
<name>A0A835VUX2_CHLIN</name>
<evidence type="ECO:0000313" key="3">
    <source>
        <dbReference type="Proteomes" id="UP000650467"/>
    </source>
</evidence>
<proteinExistence type="predicted"/>
<dbReference type="InterPro" id="IPR038892">
    <property type="entry name" value="SMCHD1"/>
</dbReference>
<feature type="compositionally biased region" description="Gly residues" evidence="1">
    <location>
        <begin position="714"/>
        <end position="732"/>
    </location>
</feature>
<sequence>MVLQLLLAAAAPSAIRLSAESEQALGSGRVGRRQCHLMQWAELQAGAQVLPALSGCLVDRWGNRTLPPPCLPPGALAPLPRGMLLVAYERPADGAAGGGAPAEVPMYLVAASDVAAQEGTFALPPVALAGEPLQTGRDYDLYLQLSDEQDPGRPGELSELVRTLYVCNVADSAQLHEQVSRLEAEIASAQAVETGCRSDLRNAEYARRAAERDVAERGQELATALGVALPSLEQMEAELEAAAAEAAGMAAAGAGYGPPPQQRARRAVQHEQAVAAAVSRLADQEAALAGSYERGVLVRYQPQQRYQPPPQQQQQQQLLQSVCVAPALARVTPNAQVDESTNRQYQRLRSIADASFGVPGALGPLVMLGAVECAEVSDALAYLSRGSLDKLYVIGRTALDTVKSRLRQLGAGSALDLSNGSLERFYELDVAGTDTSHPQRPLLKRDMRNKYQDVLNFDVTRSALDGRRKPQGAREQEDHGFIGFAVNLIHLPPHLAEVQVPTSRGPRNLRQTLMNRIFANAMVFDTEDSVTAFQRRCEQRGLRIEVPVIAADGRGGLNLGGIGEEQFGLRSRMNVRYSGMPPDQVTPLVLAPPPPQQQQHLLGGALDLRLRTEQVRVLMMRNQCARLQALGTEVGEALQRLRVCRGMEATRSHVLAQRQQQLQPQLADLQRQLAEARGEYERVRQRERQQQAAGGGGAAGGGADAREPVERHGNGGGEGGGVGDGGGAGGQNGRRVRFGRLPAAQQPQPQENGQHPPAGGGAAGSRKRAAADFGGKGMKRPR</sequence>
<reference evidence="2" key="1">
    <citation type="journal article" date="2020" name="bioRxiv">
        <title>Comparative genomics of Chlamydomonas.</title>
        <authorList>
            <person name="Craig R.J."/>
            <person name="Hasan A.R."/>
            <person name="Ness R.W."/>
            <person name="Keightley P.D."/>
        </authorList>
    </citation>
    <scope>NUCLEOTIDE SEQUENCE</scope>
    <source>
        <strain evidence="2">SAG 7.73</strain>
    </source>
</reference>
<dbReference type="GO" id="GO:0006302">
    <property type="term" value="P:double-strand break repair"/>
    <property type="evidence" value="ECO:0007669"/>
    <property type="project" value="InterPro"/>
</dbReference>
<dbReference type="PANTHER" id="PTHR22640">
    <property type="entry name" value="STRUCTURAL MAINTENANCE OF CHROMOSOMES FLEXIBLE HINGE DOMAIN-CONTAINING PROTEIN 1"/>
    <property type="match status" value="1"/>
</dbReference>
<dbReference type="Proteomes" id="UP000650467">
    <property type="component" value="Unassembled WGS sequence"/>
</dbReference>
<dbReference type="EMBL" id="JAEHOC010000045">
    <property type="protein sequence ID" value="KAG2426778.1"/>
    <property type="molecule type" value="Genomic_DNA"/>
</dbReference>
<organism evidence="2 3">
    <name type="scientific">Chlamydomonas incerta</name>
    <dbReference type="NCBI Taxonomy" id="51695"/>
    <lineage>
        <taxon>Eukaryota</taxon>
        <taxon>Viridiplantae</taxon>
        <taxon>Chlorophyta</taxon>
        <taxon>core chlorophytes</taxon>
        <taxon>Chlorophyceae</taxon>
        <taxon>CS clade</taxon>
        <taxon>Chlamydomonadales</taxon>
        <taxon>Chlamydomonadaceae</taxon>
        <taxon>Chlamydomonas</taxon>
    </lineage>
</organism>
<evidence type="ECO:0000256" key="1">
    <source>
        <dbReference type="SAM" id="MobiDB-lite"/>
    </source>
</evidence>
<feature type="region of interest" description="Disordered" evidence="1">
    <location>
        <begin position="678"/>
        <end position="782"/>
    </location>
</feature>
<feature type="compositionally biased region" description="Basic and acidic residues" evidence="1">
    <location>
        <begin position="704"/>
        <end position="713"/>
    </location>
</feature>
<dbReference type="AlphaFoldDB" id="A0A835VUX2"/>
<feature type="compositionally biased region" description="Basic and acidic residues" evidence="1">
    <location>
        <begin position="678"/>
        <end position="689"/>
    </location>
</feature>
<feature type="compositionally biased region" description="Gly residues" evidence="1">
    <location>
        <begin position="693"/>
        <end position="703"/>
    </location>
</feature>
<gene>
    <name evidence="2" type="ORF">HXX76_012835</name>
</gene>
<dbReference type="OrthoDB" id="537322at2759"/>
<comment type="caution">
    <text evidence="2">The sequence shown here is derived from an EMBL/GenBank/DDBJ whole genome shotgun (WGS) entry which is preliminary data.</text>
</comment>
<evidence type="ECO:0000313" key="2">
    <source>
        <dbReference type="EMBL" id="KAG2426778.1"/>
    </source>
</evidence>